<keyword evidence="2" id="KW-1185">Reference proteome</keyword>
<comment type="caution">
    <text evidence="1">The sequence shown here is derived from an EMBL/GenBank/DDBJ whole genome shotgun (WGS) entry which is preliminary data.</text>
</comment>
<dbReference type="EMBL" id="JAFLQW010000319">
    <property type="protein sequence ID" value="MBO0349784.1"/>
    <property type="molecule type" value="Genomic_DNA"/>
</dbReference>
<accession>A0ABS3FRP6</accession>
<dbReference type="RefSeq" id="WP_207088290.1">
    <property type="nucleotide sequence ID" value="NZ_JAFLQW010000319.1"/>
</dbReference>
<organism evidence="1 2">
    <name type="scientific">Phormidium pseudopriestleyi FRX01</name>
    <dbReference type="NCBI Taxonomy" id="1759528"/>
    <lineage>
        <taxon>Bacteria</taxon>
        <taxon>Bacillati</taxon>
        <taxon>Cyanobacteriota</taxon>
        <taxon>Cyanophyceae</taxon>
        <taxon>Oscillatoriophycideae</taxon>
        <taxon>Oscillatoriales</taxon>
        <taxon>Oscillatoriaceae</taxon>
        <taxon>Phormidium</taxon>
    </lineage>
</organism>
<dbReference type="Gene3D" id="1.20.120.20">
    <property type="entry name" value="Apolipoprotein"/>
    <property type="match status" value="1"/>
</dbReference>
<reference evidence="1 2" key="1">
    <citation type="submission" date="2021-03" db="EMBL/GenBank/DDBJ databases">
        <title>Metabolic Capacity of the Antarctic Cyanobacterium Phormidium pseudopriestleyi that Sustains Oxygenic Photosynthesis in the Presence of Hydrogen Sulfide.</title>
        <authorList>
            <person name="Lumian J.E."/>
            <person name="Jungblut A.D."/>
            <person name="Dillon M.L."/>
            <person name="Hawes I."/>
            <person name="Doran P.T."/>
            <person name="Mackey T.J."/>
            <person name="Dick G.J."/>
            <person name="Grettenberger C.L."/>
            <person name="Sumner D.Y."/>
        </authorList>
    </citation>
    <scope>NUCLEOTIDE SEQUENCE [LARGE SCALE GENOMIC DNA]</scope>
    <source>
        <strain evidence="1 2">FRX01</strain>
    </source>
</reference>
<protein>
    <submittedName>
        <fullName evidence="1">Uncharacterized protein</fullName>
    </submittedName>
</protein>
<dbReference type="Proteomes" id="UP000664844">
    <property type="component" value="Unassembled WGS sequence"/>
</dbReference>
<evidence type="ECO:0000313" key="1">
    <source>
        <dbReference type="EMBL" id="MBO0349784.1"/>
    </source>
</evidence>
<proteinExistence type="predicted"/>
<name>A0ABS3FRP6_9CYAN</name>
<gene>
    <name evidence="1" type="ORF">J0895_11820</name>
</gene>
<sequence>MNELSRDEMRERLGNIDQIREIIVGSQIRDYNHRFEQIEANLILLQKEFRDRIEEVKNFSATEMRGSVEAVEKKVKSVSLNTQEDLTDVRQQLERTKAKISHTIESLDESLDKQTKSIREQILEIKQTHQENIHTLRERVFEEVERRFSNLKEGKIARDDMAEILFEIGMRLKGTEFAPELREAAETKITADLLLPDHRNGE</sequence>
<evidence type="ECO:0000313" key="2">
    <source>
        <dbReference type="Proteomes" id="UP000664844"/>
    </source>
</evidence>